<name>A0A8H5MIX7_9HYPO</name>
<dbReference type="Gene3D" id="3.40.50.980">
    <property type="match status" value="2"/>
</dbReference>
<dbReference type="InterPro" id="IPR045851">
    <property type="entry name" value="AMP-bd_C_sf"/>
</dbReference>
<accession>A0A8H5MIX7</accession>
<evidence type="ECO:0000313" key="4">
    <source>
        <dbReference type="Proteomes" id="UP000582016"/>
    </source>
</evidence>
<dbReference type="AlphaFoldDB" id="A0A8H5MIX7"/>
<evidence type="ECO:0000313" key="3">
    <source>
        <dbReference type="EMBL" id="KAF5531816.1"/>
    </source>
</evidence>
<dbReference type="Proteomes" id="UP000582016">
    <property type="component" value="Unassembled WGS sequence"/>
</dbReference>
<reference evidence="3 4" key="1">
    <citation type="submission" date="2020-05" db="EMBL/GenBank/DDBJ databases">
        <title>Identification and distribution of gene clusters putatively required for synthesis of sphingolipid metabolism inhibitors in phylogenetically diverse species of the filamentous fungus Fusarium.</title>
        <authorList>
            <person name="Kim H.-S."/>
            <person name="Busman M."/>
            <person name="Brown D.W."/>
            <person name="Divon H."/>
            <person name="Uhlig S."/>
            <person name="Proctor R.H."/>
        </authorList>
    </citation>
    <scope>NUCLEOTIDE SEQUENCE [LARGE SCALE GENOMIC DNA]</scope>
    <source>
        <strain evidence="3 4">NRRL 13617</strain>
    </source>
</reference>
<comment type="caution">
    <text evidence="3">The sequence shown here is derived from an EMBL/GenBank/DDBJ whole genome shotgun (WGS) entry which is preliminary data.</text>
</comment>
<organism evidence="3 4">
    <name type="scientific">Fusarium phyllophilum</name>
    <dbReference type="NCBI Taxonomy" id="47803"/>
    <lineage>
        <taxon>Eukaryota</taxon>
        <taxon>Fungi</taxon>
        <taxon>Dikarya</taxon>
        <taxon>Ascomycota</taxon>
        <taxon>Pezizomycotina</taxon>
        <taxon>Sordariomycetes</taxon>
        <taxon>Hypocreomycetidae</taxon>
        <taxon>Hypocreales</taxon>
        <taxon>Nectriaceae</taxon>
        <taxon>Fusarium</taxon>
        <taxon>Fusarium fujikuroi species complex</taxon>
    </lineage>
</organism>
<dbReference type="InterPro" id="IPR000873">
    <property type="entry name" value="AMP-dep_synth/lig_dom"/>
</dbReference>
<dbReference type="Pfam" id="PF13193">
    <property type="entry name" value="AMP-binding_C"/>
    <property type="match status" value="1"/>
</dbReference>
<dbReference type="Pfam" id="PF00501">
    <property type="entry name" value="AMP-binding"/>
    <property type="match status" value="1"/>
</dbReference>
<proteinExistence type="predicted"/>
<keyword evidence="4" id="KW-1185">Reference proteome</keyword>
<feature type="domain" description="AMP-binding enzyme C-terminal" evidence="2">
    <location>
        <begin position="453"/>
        <end position="534"/>
    </location>
</feature>
<feature type="domain" description="AMP-dependent synthetase/ligase" evidence="1">
    <location>
        <begin position="35"/>
        <end position="259"/>
    </location>
</feature>
<dbReference type="InterPro" id="IPR042099">
    <property type="entry name" value="ANL_N_sf"/>
</dbReference>
<gene>
    <name evidence="3" type="ORF">FPHYL_13864</name>
</gene>
<dbReference type="InterPro" id="IPR025110">
    <property type="entry name" value="AMP-bd_C"/>
</dbReference>
<protein>
    <submittedName>
        <fullName evidence="3">Phenylacetyl ligase</fullName>
    </submittedName>
</protein>
<dbReference type="Gene3D" id="3.30.300.30">
    <property type="match status" value="1"/>
</dbReference>
<dbReference type="PANTHER" id="PTHR24096">
    <property type="entry name" value="LONG-CHAIN-FATTY-ACID--COA LIGASE"/>
    <property type="match status" value="1"/>
</dbReference>
<evidence type="ECO:0000259" key="2">
    <source>
        <dbReference type="Pfam" id="PF13193"/>
    </source>
</evidence>
<dbReference type="PANTHER" id="PTHR24096:SF422">
    <property type="entry name" value="BCDNA.GH02901"/>
    <property type="match status" value="1"/>
</dbReference>
<dbReference type="EMBL" id="JAAOAQ010000944">
    <property type="protein sequence ID" value="KAF5531816.1"/>
    <property type="molecule type" value="Genomic_DNA"/>
</dbReference>
<keyword evidence="3" id="KW-0436">Ligase</keyword>
<dbReference type="GO" id="GO:0016405">
    <property type="term" value="F:CoA-ligase activity"/>
    <property type="evidence" value="ECO:0007669"/>
    <property type="project" value="TreeGrafter"/>
</dbReference>
<dbReference type="OrthoDB" id="6509636at2759"/>
<dbReference type="SUPFAM" id="SSF56801">
    <property type="entry name" value="Acetyl-CoA synthetase-like"/>
    <property type="match status" value="1"/>
</dbReference>
<evidence type="ECO:0000259" key="1">
    <source>
        <dbReference type="Pfam" id="PF00501"/>
    </source>
</evidence>
<sequence>MVFTSPAWVPQLPYEPPDDITLESFLQESWRFGSADHIVLSCGVSGTSYTAQQLMDRTDQISAGLASQLQWKTEANKACPIVVGVYAPNSIDFLSVSHAVHRLGGVVCLISTTATVSELEDQLRLADVQALFTSESLYNTAREAFGKINKSVANIFLMDSVASTRVDIPASVQDLNQLVEHGSTASLRLPLRLGPGQGAKLPAFICFSSGTSGKQKAVLLSHHGIIANIMQIVTFERSVSAKPRKTSLCLLPLAHSYGLVPTIAAKLLKSEEFYHYDLGSVENLYLGGTAIPNSLLLGLRRAWPSNSWSVIPCYGSTEAGTAVSVTASWDICRGSVGNLLPGVRAKLSRPDGSELRELGQPGELWLSSPSLALGYLSDDEATKATFVTDEHGVRWFRSGDAAMFALSPREHEHLFIVDRLKDLIKVKVRACSPCLFTKKMADTTKGMQVSPMELEEHLHTHVFVDDAAVVSRIDSSGEERPQAFVVKSAEAAELPEERVSESIHNHVKSVKARHKWLYHDIKFLDTIPVTSGGKKLRRVLRDAIRSGRGDSKIKAHL</sequence>
<dbReference type="Gene3D" id="3.40.50.12780">
    <property type="entry name" value="N-terminal domain of ligase-like"/>
    <property type="match status" value="1"/>
</dbReference>